<evidence type="ECO:0000313" key="3">
    <source>
        <dbReference type="EMBL" id="KHE92850.1"/>
    </source>
</evidence>
<evidence type="ECO:0000313" key="4">
    <source>
        <dbReference type="Proteomes" id="UP000030652"/>
    </source>
</evidence>
<dbReference type="CDD" id="cd00293">
    <property type="entry name" value="USP-like"/>
    <property type="match status" value="1"/>
</dbReference>
<dbReference type="AlphaFoldDB" id="A0A0B0EQD0"/>
<dbReference type="InterPro" id="IPR006015">
    <property type="entry name" value="Universal_stress_UspA"/>
</dbReference>
<organism evidence="3 4">
    <name type="scientific">Candidatus Scalindua brodae</name>
    <dbReference type="NCBI Taxonomy" id="237368"/>
    <lineage>
        <taxon>Bacteria</taxon>
        <taxon>Pseudomonadati</taxon>
        <taxon>Planctomycetota</taxon>
        <taxon>Candidatus Brocadiia</taxon>
        <taxon>Candidatus Brocadiales</taxon>
        <taxon>Candidatus Scalinduaceae</taxon>
        <taxon>Candidatus Scalindua</taxon>
    </lineage>
</organism>
<dbReference type="Gene3D" id="3.40.50.620">
    <property type="entry name" value="HUPs"/>
    <property type="match status" value="1"/>
</dbReference>
<gene>
    <name evidence="3" type="ORF">SCABRO_01394</name>
</gene>
<name>A0A0B0EQD0_9BACT</name>
<comment type="caution">
    <text evidence="3">The sequence shown here is derived from an EMBL/GenBank/DDBJ whole genome shotgun (WGS) entry which is preliminary data.</text>
</comment>
<dbReference type="PANTHER" id="PTHR46268">
    <property type="entry name" value="STRESS RESPONSE PROTEIN NHAX"/>
    <property type="match status" value="1"/>
</dbReference>
<dbReference type="PRINTS" id="PR01438">
    <property type="entry name" value="UNVRSLSTRESS"/>
</dbReference>
<dbReference type="SUPFAM" id="SSF52402">
    <property type="entry name" value="Adenine nucleotide alpha hydrolases-like"/>
    <property type="match status" value="1"/>
</dbReference>
<evidence type="ECO:0000259" key="2">
    <source>
        <dbReference type="Pfam" id="PF00582"/>
    </source>
</evidence>
<reference evidence="3 4" key="1">
    <citation type="submission" date="2014-10" db="EMBL/GenBank/DDBJ databases">
        <title>Draft genome of anammox bacterium scalindua brodae, obtained using differential coverage binning of sequence data from two enrichment reactors.</title>
        <authorList>
            <person name="Speth D.R."/>
            <person name="Russ L."/>
            <person name="Kartal B."/>
            <person name="Op den Camp H.J."/>
            <person name="Dutilh B.E."/>
            <person name="Jetten M.S."/>
        </authorList>
    </citation>
    <scope>NUCLEOTIDE SEQUENCE [LARGE SCALE GENOMIC DNA]</scope>
    <source>
        <strain evidence="3">RU1</strain>
    </source>
</reference>
<evidence type="ECO:0000256" key="1">
    <source>
        <dbReference type="ARBA" id="ARBA00008791"/>
    </source>
</evidence>
<dbReference type="InterPro" id="IPR014729">
    <property type="entry name" value="Rossmann-like_a/b/a_fold"/>
</dbReference>
<dbReference type="Pfam" id="PF00582">
    <property type="entry name" value="Usp"/>
    <property type="match status" value="1"/>
</dbReference>
<dbReference type="InterPro" id="IPR006016">
    <property type="entry name" value="UspA"/>
</dbReference>
<accession>A0A0B0EQD0</accession>
<feature type="domain" description="UspA" evidence="2">
    <location>
        <begin position="3"/>
        <end position="119"/>
    </location>
</feature>
<dbReference type="eggNOG" id="COG0589">
    <property type="taxonomic scope" value="Bacteria"/>
</dbReference>
<dbReference type="Proteomes" id="UP000030652">
    <property type="component" value="Unassembled WGS sequence"/>
</dbReference>
<comment type="similarity">
    <text evidence="1">Belongs to the universal stress protein A family.</text>
</comment>
<protein>
    <submittedName>
        <fullName evidence="3">Putative universal stress protein</fullName>
    </submittedName>
</protein>
<proteinExistence type="inferred from homology"/>
<dbReference type="PANTHER" id="PTHR46268:SF6">
    <property type="entry name" value="UNIVERSAL STRESS PROTEIN UP12"/>
    <property type="match status" value="1"/>
</dbReference>
<sequence length="121" mass="13708">MSLAIKDKAKLYLLHVIDLRAFEDNFNVIRPTQITNEIIKHHKSRLLDFIPEKIRNELKVEVLVVQGIPFAGIIEISKKKKIDMIVMGSHGRTGITHILLGSVAEKVTRKAPCPVLIVKQH</sequence>
<dbReference type="EMBL" id="JRYO01000087">
    <property type="protein sequence ID" value="KHE92850.1"/>
    <property type="molecule type" value="Genomic_DNA"/>
</dbReference>